<keyword evidence="3" id="KW-1185">Reference proteome</keyword>
<gene>
    <name evidence="2" type="ORF">GCM10011578_014280</name>
</gene>
<accession>A0A917X882</accession>
<dbReference type="EMBL" id="BMML01000002">
    <property type="protein sequence ID" value="GGM95043.1"/>
    <property type="molecule type" value="Genomic_DNA"/>
</dbReference>
<feature type="region of interest" description="Disordered" evidence="1">
    <location>
        <begin position="1"/>
        <end position="22"/>
    </location>
</feature>
<evidence type="ECO:0000256" key="1">
    <source>
        <dbReference type="SAM" id="MobiDB-lite"/>
    </source>
</evidence>
<feature type="compositionally biased region" description="Basic residues" evidence="1">
    <location>
        <begin position="72"/>
        <end position="83"/>
    </location>
</feature>
<name>A0A917X882_9ACTN</name>
<dbReference type="AlphaFoldDB" id="A0A917X882"/>
<reference evidence="2" key="2">
    <citation type="submission" date="2020-09" db="EMBL/GenBank/DDBJ databases">
        <authorList>
            <person name="Sun Q."/>
            <person name="Zhou Y."/>
        </authorList>
    </citation>
    <scope>NUCLEOTIDE SEQUENCE</scope>
    <source>
        <strain evidence="2">CGMCC 4.7110</strain>
    </source>
</reference>
<evidence type="ECO:0000313" key="3">
    <source>
        <dbReference type="Proteomes" id="UP000653411"/>
    </source>
</evidence>
<comment type="caution">
    <text evidence="2">The sequence shown here is derived from an EMBL/GenBank/DDBJ whole genome shotgun (WGS) entry which is preliminary data.</text>
</comment>
<sequence length="83" mass="9088">MGGEESGTGPALHRDAVAPLQDHAVDAAVQQQVPQHEPCRAGAEDHYTDLCCCHAPPLELPSVQKVSYQPNHQHKPQKRTNYP</sequence>
<feature type="region of interest" description="Disordered" evidence="1">
    <location>
        <begin position="64"/>
        <end position="83"/>
    </location>
</feature>
<reference evidence="2" key="1">
    <citation type="journal article" date="2014" name="Int. J. Syst. Evol. Microbiol.">
        <title>Complete genome sequence of Corynebacterium casei LMG S-19264T (=DSM 44701T), isolated from a smear-ripened cheese.</title>
        <authorList>
            <consortium name="US DOE Joint Genome Institute (JGI-PGF)"/>
            <person name="Walter F."/>
            <person name="Albersmeier A."/>
            <person name="Kalinowski J."/>
            <person name="Ruckert C."/>
        </authorList>
    </citation>
    <scope>NUCLEOTIDE SEQUENCE</scope>
    <source>
        <strain evidence="2">CGMCC 4.7110</strain>
    </source>
</reference>
<organism evidence="2 3">
    <name type="scientific">Streptomyces fuscichromogenes</name>
    <dbReference type="NCBI Taxonomy" id="1324013"/>
    <lineage>
        <taxon>Bacteria</taxon>
        <taxon>Bacillati</taxon>
        <taxon>Actinomycetota</taxon>
        <taxon>Actinomycetes</taxon>
        <taxon>Kitasatosporales</taxon>
        <taxon>Streptomycetaceae</taxon>
        <taxon>Streptomyces</taxon>
    </lineage>
</organism>
<proteinExistence type="predicted"/>
<evidence type="ECO:0000313" key="2">
    <source>
        <dbReference type="EMBL" id="GGM95043.1"/>
    </source>
</evidence>
<protein>
    <submittedName>
        <fullName evidence="2">Uncharacterized protein</fullName>
    </submittedName>
</protein>
<dbReference type="Proteomes" id="UP000653411">
    <property type="component" value="Unassembled WGS sequence"/>
</dbReference>